<feature type="transmembrane region" description="Helical" evidence="1">
    <location>
        <begin position="260"/>
        <end position="281"/>
    </location>
</feature>
<gene>
    <name evidence="2" type="ORF">GJ699_23770</name>
</gene>
<dbReference type="Proteomes" id="UP000433309">
    <property type="component" value="Unassembled WGS sequence"/>
</dbReference>
<reference evidence="2 3" key="1">
    <citation type="submission" date="2019-11" db="EMBL/GenBank/DDBJ databases">
        <title>Novel species isolated from a subtropical stream in China.</title>
        <authorList>
            <person name="Lu H."/>
        </authorList>
    </citation>
    <scope>NUCLEOTIDE SEQUENCE [LARGE SCALE GENOMIC DNA]</scope>
    <source>
        <strain evidence="2 3">FT80W</strain>
    </source>
</reference>
<sequence>MKQRNLWWIAALALASAALTAVYGYRLTFGEPDMGSMVMGIVYAAVTGVPNAGELQYGMPFSFGFYELLHALIPPEQLRSPDHVTLVINYVGLGFALLFALGLSLLLSRVLPGPAALFVSLTFLFSPLVMPFLASGHPFIGACALYFLSSWLLLQCLDQPAPAQRALYLAAALISLVGSLTLRGDIALALPFMPALYWAARGAPLRACWRELGWALLLPVLAFALFLVLQRPYVSDHGGAGGSLMGFVNKFVALDRVGRGLVVFVMVLGLGTIAAIGVGALRLARHRSPPPPRLILLALAVLLLPSLLFWLPNPQPARHFLFPLLALFMLIGLLWRDQLRSLQRALGLGLLLVLLNQGLAEAVRPVVVGRYQWAYDSGGVRRATQQVPMGLFPLDQRANQAVQANFRAEAQRLAASAPQHLVFMGDTREYVVAALLAADPALRLQPVKLGPFDAWLLSAGQRRLYVTDKRFQWPQDALALMLALPEVADYPIYVQAATMSRYDKTTLSATRAFTPAH</sequence>
<organism evidence="2 3">
    <name type="scientific">Duganella guangzhouensis</name>
    <dbReference type="NCBI Taxonomy" id="2666084"/>
    <lineage>
        <taxon>Bacteria</taxon>
        <taxon>Pseudomonadati</taxon>
        <taxon>Pseudomonadota</taxon>
        <taxon>Betaproteobacteria</taxon>
        <taxon>Burkholderiales</taxon>
        <taxon>Oxalobacteraceae</taxon>
        <taxon>Telluria group</taxon>
        <taxon>Duganella</taxon>
    </lineage>
</organism>
<evidence type="ECO:0008006" key="4">
    <source>
        <dbReference type="Google" id="ProtNLM"/>
    </source>
</evidence>
<keyword evidence="1" id="KW-0472">Membrane</keyword>
<keyword evidence="1" id="KW-1133">Transmembrane helix</keyword>
<dbReference type="EMBL" id="WKJK01000014">
    <property type="protein sequence ID" value="MRW93021.1"/>
    <property type="molecule type" value="Genomic_DNA"/>
</dbReference>
<evidence type="ECO:0000313" key="3">
    <source>
        <dbReference type="Proteomes" id="UP000433309"/>
    </source>
</evidence>
<comment type="caution">
    <text evidence="2">The sequence shown here is derived from an EMBL/GenBank/DDBJ whole genome shotgun (WGS) entry which is preliminary data.</text>
</comment>
<feature type="transmembrane region" description="Helical" evidence="1">
    <location>
        <begin position="317"/>
        <end position="335"/>
    </location>
</feature>
<keyword evidence="3" id="KW-1185">Reference proteome</keyword>
<evidence type="ECO:0000256" key="1">
    <source>
        <dbReference type="SAM" id="Phobius"/>
    </source>
</evidence>
<feature type="transmembrane region" description="Helical" evidence="1">
    <location>
        <begin position="115"/>
        <end position="133"/>
    </location>
</feature>
<dbReference type="AlphaFoldDB" id="A0A6I2L4D1"/>
<evidence type="ECO:0000313" key="2">
    <source>
        <dbReference type="EMBL" id="MRW93021.1"/>
    </source>
</evidence>
<feature type="transmembrane region" description="Helical" evidence="1">
    <location>
        <begin position="212"/>
        <end position="229"/>
    </location>
</feature>
<proteinExistence type="predicted"/>
<feature type="transmembrane region" description="Helical" evidence="1">
    <location>
        <begin position="293"/>
        <end position="311"/>
    </location>
</feature>
<keyword evidence="1" id="KW-0812">Transmembrane</keyword>
<name>A0A6I2L4D1_9BURK</name>
<feature type="transmembrane region" description="Helical" evidence="1">
    <location>
        <begin position="87"/>
        <end position="108"/>
    </location>
</feature>
<dbReference type="RefSeq" id="WP_154381009.1">
    <property type="nucleotide sequence ID" value="NZ_WKJK01000014.1"/>
</dbReference>
<protein>
    <recommendedName>
        <fullName evidence="4">Glycosyltransferase RgtA/B/C/D-like domain-containing protein</fullName>
    </recommendedName>
</protein>
<accession>A0A6I2L4D1</accession>